<reference evidence="2 3" key="1">
    <citation type="submission" date="2013-07" db="EMBL/GenBank/DDBJ databases">
        <title>Comparative Genomic and Metabolomic Analysis of Twelve Strains of Pseudoalteromonas luteoviolacea.</title>
        <authorList>
            <person name="Vynne N.G."/>
            <person name="Mansson M."/>
            <person name="Gram L."/>
        </authorList>
    </citation>
    <scope>NUCLEOTIDE SEQUENCE [LARGE SCALE GENOMIC DNA]</scope>
    <source>
        <strain evidence="2 3">S4060-1</strain>
    </source>
</reference>
<name>A0A167N0Y8_9GAMM</name>
<feature type="compositionally biased region" description="Polar residues" evidence="1">
    <location>
        <begin position="29"/>
        <end position="45"/>
    </location>
</feature>
<dbReference type="RefSeq" id="WP_063381083.1">
    <property type="nucleotide sequence ID" value="NZ_AUXX01000015.1"/>
</dbReference>
<dbReference type="Proteomes" id="UP000076661">
    <property type="component" value="Unassembled WGS sequence"/>
</dbReference>
<evidence type="ECO:0000313" key="3">
    <source>
        <dbReference type="Proteomes" id="UP000076661"/>
    </source>
</evidence>
<proteinExistence type="predicted"/>
<dbReference type="EMBL" id="AUXX01000015">
    <property type="protein sequence ID" value="KZN67289.1"/>
    <property type="molecule type" value="Genomic_DNA"/>
</dbReference>
<comment type="caution">
    <text evidence="2">The sequence shown here is derived from an EMBL/GenBank/DDBJ whole genome shotgun (WGS) entry which is preliminary data.</text>
</comment>
<feature type="compositionally biased region" description="Basic and acidic residues" evidence="1">
    <location>
        <begin position="49"/>
        <end position="67"/>
    </location>
</feature>
<accession>A0A167N0Y8</accession>
<evidence type="ECO:0000256" key="1">
    <source>
        <dbReference type="SAM" id="MobiDB-lite"/>
    </source>
</evidence>
<gene>
    <name evidence="2" type="ORF">N478_17860</name>
</gene>
<dbReference type="PATRIC" id="fig|1365257.3.peg.2266"/>
<evidence type="ECO:0000313" key="2">
    <source>
        <dbReference type="EMBL" id="KZN67289.1"/>
    </source>
</evidence>
<sequence>MNINNLGTGYSGYNPLLKSNEEDIEQSKKGLTSETEKVSSSNKTVAEQKPSENKEEKKSDEVSDKDKKVTSILSLQQKIKALQLEQNKGGVDKSDELAKLKQNLDKELAEVQSLIRSQASTYISGLFSNAPATNAANKGMFFNNRA</sequence>
<organism evidence="2 3">
    <name type="scientific">Pseudoalteromonas luteoviolacea S4060-1</name>
    <dbReference type="NCBI Taxonomy" id="1365257"/>
    <lineage>
        <taxon>Bacteria</taxon>
        <taxon>Pseudomonadati</taxon>
        <taxon>Pseudomonadota</taxon>
        <taxon>Gammaproteobacteria</taxon>
        <taxon>Alteromonadales</taxon>
        <taxon>Pseudoalteromonadaceae</taxon>
        <taxon>Pseudoalteromonas</taxon>
    </lineage>
</organism>
<dbReference type="AlphaFoldDB" id="A0A167N0Y8"/>
<feature type="region of interest" description="Disordered" evidence="1">
    <location>
        <begin position="1"/>
        <end position="67"/>
    </location>
</feature>
<feature type="compositionally biased region" description="Basic and acidic residues" evidence="1">
    <location>
        <begin position="19"/>
        <end position="28"/>
    </location>
</feature>
<protein>
    <submittedName>
        <fullName evidence="2">Uncharacterized protein</fullName>
    </submittedName>
</protein>